<name>A0A1F5VP33_9BACT</name>
<comment type="caution">
    <text evidence="2">The sequence shown here is derived from an EMBL/GenBank/DDBJ whole genome shotgun (WGS) entry which is preliminary data.</text>
</comment>
<dbReference type="Pfam" id="PF08241">
    <property type="entry name" value="Methyltransf_11"/>
    <property type="match status" value="1"/>
</dbReference>
<accession>A0A1F5VP33</accession>
<evidence type="ECO:0000313" key="2">
    <source>
        <dbReference type="EMBL" id="OGF65143.1"/>
    </source>
</evidence>
<dbReference type="AlphaFoldDB" id="A0A1F5VP33"/>
<proteinExistence type="predicted"/>
<evidence type="ECO:0000259" key="1">
    <source>
        <dbReference type="Pfam" id="PF08241"/>
    </source>
</evidence>
<dbReference type="Gene3D" id="3.40.50.150">
    <property type="entry name" value="Vaccinia Virus protein VP39"/>
    <property type="match status" value="1"/>
</dbReference>
<dbReference type="Proteomes" id="UP000177451">
    <property type="component" value="Unassembled WGS sequence"/>
</dbReference>
<dbReference type="InterPro" id="IPR029063">
    <property type="entry name" value="SAM-dependent_MTases_sf"/>
</dbReference>
<reference evidence="2 3" key="1">
    <citation type="journal article" date="2016" name="Nat. Commun.">
        <title>Thousands of microbial genomes shed light on interconnected biogeochemical processes in an aquifer system.</title>
        <authorList>
            <person name="Anantharaman K."/>
            <person name="Brown C.T."/>
            <person name="Hug L.A."/>
            <person name="Sharon I."/>
            <person name="Castelle C.J."/>
            <person name="Probst A.J."/>
            <person name="Thomas B.C."/>
            <person name="Singh A."/>
            <person name="Wilkins M.J."/>
            <person name="Karaoz U."/>
            <person name="Brodie E.L."/>
            <person name="Williams K.H."/>
            <person name="Hubbard S.S."/>
            <person name="Banfield J.F."/>
        </authorList>
    </citation>
    <scope>NUCLEOTIDE SEQUENCE [LARGE SCALE GENOMIC DNA]</scope>
</reference>
<dbReference type="Gene3D" id="2.20.25.10">
    <property type="match status" value="1"/>
</dbReference>
<dbReference type="EMBL" id="MFHH01000021">
    <property type="protein sequence ID" value="OGF65143.1"/>
    <property type="molecule type" value="Genomic_DNA"/>
</dbReference>
<sequence>METERTSAETEYSCPVCKGALKENLNNFLCSSCGKNWKVENGIPLLFWKNEWAGKKDVTEEIKAFYEQSPFPNYDDLDSAASLREKASKGIFARLLDEQLPYDAKILEAGCGTGQLSNFLATTWGRAIIGADLCLNSLKLAQEFKEKNSIDNVQFVQMNLFKPAFEPESFDAVISNGVLHHTSNPRLAFETISKLVKRGGYIIIGLYNSYGRLQTDARCLLFKITNNRFASVDPHLREKISDRKKRAWFLDQYKNPHESKHTMDEVLQWFDSEGFEFMNGIPKLVALDEFAENEELFTPHPRGTKMDHFLVQMKLVFTGGKEGGFFIMIGKKK</sequence>
<organism evidence="2 3">
    <name type="scientific">Candidatus Giovannonibacteria bacterium RIFCSPHIGHO2_02_42_15</name>
    <dbReference type="NCBI Taxonomy" id="1798329"/>
    <lineage>
        <taxon>Bacteria</taxon>
        <taxon>Candidatus Giovannoniibacteriota</taxon>
    </lineage>
</organism>
<dbReference type="PANTHER" id="PTHR43861">
    <property type="entry name" value="TRANS-ACONITATE 2-METHYLTRANSFERASE-RELATED"/>
    <property type="match status" value="1"/>
</dbReference>
<dbReference type="InterPro" id="IPR013216">
    <property type="entry name" value="Methyltransf_11"/>
</dbReference>
<protein>
    <recommendedName>
        <fullName evidence="1">Methyltransferase type 11 domain-containing protein</fullName>
    </recommendedName>
</protein>
<dbReference type="SUPFAM" id="SSF158997">
    <property type="entry name" value="Trm112p-like"/>
    <property type="match status" value="1"/>
</dbReference>
<dbReference type="SUPFAM" id="SSF53335">
    <property type="entry name" value="S-adenosyl-L-methionine-dependent methyltransferases"/>
    <property type="match status" value="1"/>
</dbReference>
<gene>
    <name evidence="2" type="ORF">A2Z53_02530</name>
</gene>
<dbReference type="GO" id="GO:0008757">
    <property type="term" value="F:S-adenosylmethionine-dependent methyltransferase activity"/>
    <property type="evidence" value="ECO:0007669"/>
    <property type="project" value="InterPro"/>
</dbReference>
<dbReference type="CDD" id="cd02440">
    <property type="entry name" value="AdoMet_MTases"/>
    <property type="match status" value="1"/>
</dbReference>
<evidence type="ECO:0000313" key="3">
    <source>
        <dbReference type="Proteomes" id="UP000177451"/>
    </source>
</evidence>
<feature type="domain" description="Methyltransferase type 11" evidence="1">
    <location>
        <begin position="107"/>
        <end position="204"/>
    </location>
</feature>